<keyword evidence="2" id="KW-1185">Reference proteome</keyword>
<organism evidence="1 2">
    <name type="scientific">Mesorhizobium delmotii</name>
    <dbReference type="NCBI Taxonomy" id="1631247"/>
    <lineage>
        <taxon>Bacteria</taxon>
        <taxon>Pseudomonadati</taxon>
        <taxon>Pseudomonadota</taxon>
        <taxon>Alphaproteobacteria</taxon>
        <taxon>Hyphomicrobiales</taxon>
        <taxon>Phyllobacteriaceae</taxon>
        <taxon>Mesorhizobium</taxon>
    </lineage>
</organism>
<evidence type="ECO:0000313" key="1">
    <source>
        <dbReference type="EMBL" id="SJM34285.1"/>
    </source>
</evidence>
<sequence>MARAFEDRSADSFPALAVSWGKCRVGSTVLTNLFAIVGLPSYYQPARQSYGSRRWVSVARAGRAQWRDKPLVRCKEMTGPYLLAECLFDPIELLVAGGSSCGRDYYDCARLPSSPASDHRHLLLASRAPVES</sequence>
<evidence type="ECO:0000313" key="2">
    <source>
        <dbReference type="Proteomes" id="UP000245698"/>
    </source>
</evidence>
<name>A0A2P9AT50_9HYPH</name>
<dbReference type="Proteomes" id="UP000245698">
    <property type="component" value="Unassembled WGS sequence"/>
</dbReference>
<protein>
    <submittedName>
        <fullName evidence="1">Uncharacterized protein</fullName>
    </submittedName>
</protein>
<dbReference type="AlphaFoldDB" id="A0A2P9AT50"/>
<accession>A0A2P9AT50</accession>
<reference evidence="2" key="1">
    <citation type="submission" date="2016-12" db="EMBL/GenBank/DDBJ databases">
        <authorList>
            <person name="Brunel B."/>
        </authorList>
    </citation>
    <scope>NUCLEOTIDE SEQUENCE [LARGE SCALE GENOMIC DNA]</scope>
</reference>
<proteinExistence type="predicted"/>
<dbReference type="EMBL" id="FUIG01000049">
    <property type="protein sequence ID" value="SJM34285.1"/>
    <property type="molecule type" value="Genomic_DNA"/>
</dbReference>
<gene>
    <name evidence="1" type="ORF">BQ8482_400014</name>
</gene>